<comment type="subunit">
    <text evidence="2 6">Homotetramer.</text>
</comment>
<feature type="binding site" evidence="6">
    <location>
        <position position="114"/>
    </location>
    <ligand>
        <name>substrate</name>
    </ligand>
</feature>
<dbReference type="GO" id="GO:0004359">
    <property type="term" value="F:glutaminase activity"/>
    <property type="evidence" value="ECO:0007669"/>
    <property type="project" value="UniProtKB-UniRule"/>
</dbReference>
<dbReference type="KEGG" id="bgm:CAL15_05605"/>
<feature type="binding site" evidence="6">
    <location>
        <position position="64"/>
    </location>
    <ligand>
        <name>substrate</name>
    </ligand>
</feature>
<dbReference type="HAMAP" id="MF_00313">
    <property type="entry name" value="Glutaminase"/>
    <property type="match status" value="1"/>
</dbReference>
<dbReference type="NCBIfam" id="TIGR03814">
    <property type="entry name" value="Gln_ase"/>
    <property type="match status" value="1"/>
</dbReference>
<evidence type="ECO:0000256" key="4">
    <source>
        <dbReference type="ARBA" id="ARBA00022801"/>
    </source>
</evidence>
<feature type="binding site" evidence="6">
    <location>
        <position position="156"/>
    </location>
    <ligand>
        <name>substrate</name>
    </ligand>
</feature>
<gene>
    <name evidence="6" type="primary">glsA</name>
    <name evidence="7" type="ORF">CAL15_05605</name>
</gene>
<accession>A0A1W6Z9C1</accession>
<reference evidence="7 8" key="1">
    <citation type="submission" date="2017-05" db="EMBL/GenBank/DDBJ databases">
        <title>Complete and WGS of Bordetella genogroups.</title>
        <authorList>
            <person name="Spilker T."/>
            <person name="LiPuma J."/>
        </authorList>
    </citation>
    <scope>NUCLEOTIDE SEQUENCE [LARGE SCALE GENOMIC DNA]</scope>
    <source>
        <strain evidence="7 8">AU7206</strain>
    </source>
</reference>
<dbReference type="GO" id="GO:0006543">
    <property type="term" value="P:L-glutamine catabolic process"/>
    <property type="evidence" value="ECO:0007669"/>
    <property type="project" value="TreeGrafter"/>
</dbReference>
<comment type="catalytic activity">
    <reaction evidence="5 6">
        <text>L-glutamine + H2O = L-glutamate + NH4(+)</text>
        <dbReference type="Rhea" id="RHEA:15889"/>
        <dbReference type="ChEBI" id="CHEBI:15377"/>
        <dbReference type="ChEBI" id="CHEBI:28938"/>
        <dbReference type="ChEBI" id="CHEBI:29985"/>
        <dbReference type="ChEBI" id="CHEBI:58359"/>
        <dbReference type="EC" id="3.5.1.2"/>
    </reaction>
</comment>
<keyword evidence="6" id="KW-0007">Acetylation</keyword>
<feature type="binding site" evidence="6">
    <location>
        <position position="239"/>
    </location>
    <ligand>
        <name>substrate</name>
    </ligand>
</feature>
<feature type="binding site" evidence="6">
    <location>
        <position position="257"/>
    </location>
    <ligand>
        <name>substrate</name>
    </ligand>
</feature>
<dbReference type="SUPFAM" id="SSF56601">
    <property type="entry name" value="beta-lactamase/transpeptidase-like"/>
    <property type="match status" value="1"/>
</dbReference>
<dbReference type="RefSeq" id="WP_086077680.1">
    <property type="nucleotide sequence ID" value="NZ_CP021111.1"/>
</dbReference>
<dbReference type="STRING" id="463040.CAL15_05605"/>
<protein>
    <recommendedName>
        <fullName evidence="3 6">Glutaminase</fullName>
        <ecNumber evidence="3 6">3.5.1.2</ecNumber>
    </recommendedName>
</protein>
<dbReference type="Proteomes" id="UP000194161">
    <property type="component" value="Chromosome"/>
</dbReference>
<dbReference type="Gene3D" id="3.40.710.10">
    <property type="entry name" value="DD-peptidase/beta-lactamase superfamily"/>
    <property type="match status" value="1"/>
</dbReference>
<dbReference type="InterPro" id="IPR015868">
    <property type="entry name" value="Glutaminase"/>
</dbReference>
<organism evidence="7 8">
    <name type="scientific">Bordetella genomosp. 13</name>
    <dbReference type="NCBI Taxonomy" id="463040"/>
    <lineage>
        <taxon>Bacteria</taxon>
        <taxon>Pseudomonadati</taxon>
        <taxon>Pseudomonadota</taxon>
        <taxon>Betaproteobacteria</taxon>
        <taxon>Burkholderiales</taxon>
        <taxon>Alcaligenaceae</taxon>
        <taxon>Bordetella</taxon>
    </lineage>
</organism>
<evidence type="ECO:0000256" key="6">
    <source>
        <dbReference type="HAMAP-Rule" id="MF_00313"/>
    </source>
</evidence>
<dbReference type="OrthoDB" id="9788822at2"/>
<dbReference type="InterPro" id="IPR012338">
    <property type="entry name" value="Beta-lactam/transpept-like"/>
</dbReference>
<dbReference type="AlphaFoldDB" id="A0A1W6Z9C1"/>
<dbReference type="PANTHER" id="PTHR12544">
    <property type="entry name" value="GLUTAMINASE"/>
    <property type="match status" value="1"/>
</dbReference>
<evidence type="ECO:0000256" key="3">
    <source>
        <dbReference type="ARBA" id="ARBA00012918"/>
    </source>
</evidence>
<feature type="binding site" evidence="6">
    <location>
        <position position="187"/>
    </location>
    <ligand>
        <name>substrate</name>
    </ligand>
</feature>
<feature type="binding site" evidence="6">
    <location>
        <position position="163"/>
    </location>
    <ligand>
        <name>substrate</name>
    </ligand>
</feature>
<dbReference type="NCBIfam" id="NF002132">
    <property type="entry name" value="PRK00971.1-1"/>
    <property type="match status" value="1"/>
</dbReference>
<evidence type="ECO:0000256" key="1">
    <source>
        <dbReference type="ARBA" id="ARBA00011076"/>
    </source>
</evidence>
<comment type="similarity">
    <text evidence="1 6">Belongs to the glutaminase family.</text>
</comment>
<evidence type="ECO:0000313" key="7">
    <source>
        <dbReference type="EMBL" id="ARP93907.1"/>
    </source>
</evidence>
<dbReference type="GO" id="GO:0006537">
    <property type="term" value="P:glutamate biosynthetic process"/>
    <property type="evidence" value="ECO:0007669"/>
    <property type="project" value="TreeGrafter"/>
</dbReference>
<keyword evidence="4 6" id="KW-0378">Hydrolase</keyword>
<evidence type="ECO:0000256" key="2">
    <source>
        <dbReference type="ARBA" id="ARBA00011881"/>
    </source>
</evidence>
<name>A0A1W6Z9C1_9BORD</name>
<dbReference type="NCBIfam" id="NF002133">
    <property type="entry name" value="PRK00971.1-2"/>
    <property type="match status" value="1"/>
</dbReference>
<evidence type="ECO:0000256" key="5">
    <source>
        <dbReference type="ARBA" id="ARBA00049534"/>
    </source>
</evidence>
<proteinExistence type="inferred from homology"/>
<dbReference type="EC" id="3.5.1.2" evidence="3 6"/>
<keyword evidence="8" id="KW-1185">Reference proteome</keyword>
<dbReference type="PANTHER" id="PTHR12544:SF29">
    <property type="entry name" value="GLUTAMINASE"/>
    <property type="match status" value="1"/>
</dbReference>
<sequence length="303" mass="32444">MNLQAILDDIVATLRPELGRSGKVADYIPALARVPADQFGIALRTADGQEVASGDSATPFSIQSVSKLFSLTLGVRALDEKLWERIGREPSGNPFNSLVQLEREQGVPRNPFINAGAIAVADRLLSVGDGLDDLLAFLRSLTGETITVDEEVAASEAATGFRNVALANFMKSFGKIDNDIPAVLDVYFRQCAIRMDCRQLARAAAFLCRDGVHPLQRTEVLGVRQARRINALMLTCGTYDAAGEFAFRIGLPCKSGVGGAIVAVVPDELTVCVWSPALDATGNSVLGMRALELFVARTGMSVF</sequence>
<evidence type="ECO:0000313" key="8">
    <source>
        <dbReference type="Proteomes" id="UP000194161"/>
    </source>
</evidence>
<dbReference type="Pfam" id="PF04960">
    <property type="entry name" value="Glutaminase"/>
    <property type="match status" value="1"/>
</dbReference>
<dbReference type="EMBL" id="CP021111">
    <property type="protein sequence ID" value="ARP93907.1"/>
    <property type="molecule type" value="Genomic_DNA"/>
</dbReference>
<dbReference type="FunFam" id="3.40.710.10:FF:000005">
    <property type="entry name" value="Glutaminase"/>
    <property type="match status" value="1"/>
</dbReference>